<dbReference type="Proteomes" id="UP000001425">
    <property type="component" value="Plasmid pSYSM"/>
</dbReference>
<sequence length="238" mass="26170">MKLMVIGASKGLGKAFVEGLCSDGDMVIGVSRSQPQDLRLPESILLDWIEADLEKPLQAIQILKKYTPNELDVLIYNLGIWEKTAFSEEYSFLDDEDKSLIDMVNVNITSAILVLKHLIPRLLKSSQPRLILTGSTSGLRQSGRPEVTFGASKFALSGIADALRESFRSEGLGVTCLQLGYLNTEDSLQVPVAEAAQRGNGELIPLHDVINLVKAIINMSKASYVRELVLPAIQDERF</sequence>
<geneLocation type="plasmid" evidence="1 2">
    <name>pSYSM</name>
</geneLocation>
<dbReference type="InParanoid" id="Q6ZEP2"/>
<dbReference type="CDD" id="cd05233">
    <property type="entry name" value="SDR_c"/>
    <property type="match status" value="1"/>
</dbReference>
<dbReference type="SUPFAM" id="SSF51735">
    <property type="entry name" value="NAD(P)-binding Rossmann-fold domains"/>
    <property type="match status" value="1"/>
</dbReference>
<organism evidence="1 2">
    <name type="scientific">Synechocystis sp. (strain ATCC 27184 / PCC 6803 / Kazusa)</name>
    <dbReference type="NCBI Taxonomy" id="1111708"/>
    <lineage>
        <taxon>Bacteria</taxon>
        <taxon>Bacillati</taxon>
        <taxon>Cyanobacteriota</taxon>
        <taxon>Cyanophyceae</taxon>
        <taxon>Synechococcales</taxon>
        <taxon>Merismopediaceae</taxon>
        <taxon>Synechocystis</taxon>
    </lineage>
</organism>
<dbReference type="InterPro" id="IPR002347">
    <property type="entry name" value="SDR_fam"/>
</dbReference>
<dbReference type="EnsemblBacteria" id="BAD01858">
    <property type="protein sequence ID" value="BAD01858"/>
    <property type="gene ID" value="BAD01858"/>
</dbReference>
<gene>
    <name evidence="1" type="ordered locus">slr5088</name>
</gene>
<dbReference type="PRINTS" id="PR00081">
    <property type="entry name" value="GDHRDH"/>
</dbReference>
<dbReference type="EMBL" id="AP004310">
    <property type="protein sequence ID" value="BAD01858.1"/>
    <property type="molecule type" value="Genomic_DNA"/>
</dbReference>
<dbReference type="PANTHER" id="PTHR43431">
    <property type="entry name" value="OXIDOREDUCTASE, SHORT CHAIN DEHYDROGENASE/REDUCTASE FAMILY (AFU_ORTHOLOGUE AFUA_5G14000)"/>
    <property type="match status" value="1"/>
</dbReference>
<dbReference type="InterPro" id="IPR036291">
    <property type="entry name" value="NAD(P)-bd_dom_sf"/>
</dbReference>
<dbReference type="KEGG" id="syn:slr5088"/>
<dbReference type="Pfam" id="PF00106">
    <property type="entry name" value="adh_short"/>
    <property type="match status" value="1"/>
</dbReference>
<accession>Q6ZEP2</accession>
<dbReference type="PANTHER" id="PTHR43431:SF7">
    <property type="entry name" value="OXIDOREDUCTASE, SHORT CHAIN DEHYDROGENASE_REDUCTASE FAMILY (AFU_ORTHOLOGUE AFUA_5G14000)"/>
    <property type="match status" value="1"/>
</dbReference>
<dbReference type="PhylomeDB" id="Q6ZEP2"/>
<evidence type="ECO:0000313" key="2">
    <source>
        <dbReference type="Proteomes" id="UP000001425"/>
    </source>
</evidence>
<protein>
    <submittedName>
        <fullName evidence="1">Slr5088 protein</fullName>
    </submittedName>
</protein>
<keyword evidence="2" id="KW-1185">Reference proteome</keyword>
<dbReference type="AlphaFoldDB" id="Q6ZEP2"/>
<proteinExistence type="predicted"/>
<reference evidence="1 2" key="1">
    <citation type="journal article" date="2003" name="DNA Res.">
        <title>Structural analysis of four large plasmids harboring in a unicellular cyanobacterium, Synechocystis sp. PCC 6803.</title>
        <authorList>
            <person name="Kaneko T."/>
            <person name="Nakamura Y."/>
            <person name="Sasamoto S."/>
            <person name="Watanabe A."/>
            <person name="Kohara M."/>
            <person name="Matsumoto M."/>
            <person name="Shimpo S."/>
            <person name="Yamada M."/>
            <person name="Tabata S."/>
        </authorList>
    </citation>
    <scope>NUCLEOTIDE SEQUENCE [LARGE SCALE GENOMIC DNA]</scope>
    <source>
        <strain evidence="2">ATCC 27184 / PCC 6803 / Kazusa</strain>
    </source>
</reference>
<evidence type="ECO:0000313" key="1">
    <source>
        <dbReference type="EMBL" id="BAD01858.1"/>
    </source>
</evidence>
<keyword evidence="1" id="KW-0614">Plasmid</keyword>
<dbReference type="Gene3D" id="3.40.50.720">
    <property type="entry name" value="NAD(P)-binding Rossmann-like Domain"/>
    <property type="match status" value="1"/>
</dbReference>
<name>Q6ZEP2_SYNY3</name>